<dbReference type="EMBL" id="CAUZMB010000007">
    <property type="protein sequence ID" value="CAK1248519.1"/>
    <property type="molecule type" value="Genomic_DNA"/>
</dbReference>
<dbReference type="Proteomes" id="UP001314166">
    <property type="component" value="Unassembled WGS sequence"/>
</dbReference>
<evidence type="ECO:0000313" key="3">
    <source>
        <dbReference type="Proteomes" id="UP001314166"/>
    </source>
</evidence>
<keyword evidence="3" id="KW-1185">Reference proteome</keyword>
<feature type="transmembrane region" description="Helical" evidence="1">
    <location>
        <begin position="35"/>
        <end position="54"/>
    </location>
</feature>
<name>A0ABM9MY54_9LACO</name>
<keyword evidence="1" id="KW-0812">Transmembrane</keyword>
<keyword evidence="1" id="KW-0472">Membrane</keyword>
<reference evidence="2 3" key="1">
    <citation type="submission" date="2023-10" db="EMBL/GenBank/DDBJ databases">
        <authorList>
            <person name="Botero Cardona J."/>
        </authorList>
    </citation>
    <scope>NUCLEOTIDE SEQUENCE [LARGE SCALE GENOMIC DNA]</scope>
    <source>
        <strain evidence="2 3">R-55214</strain>
    </source>
</reference>
<comment type="caution">
    <text evidence="2">The sequence shown here is derived from an EMBL/GenBank/DDBJ whole genome shotgun (WGS) entry which is preliminary data.</text>
</comment>
<gene>
    <name evidence="2" type="ORF">R55214_HHFBAMCI_01186</name>
</gene>
<evidence type="ECO:0000313" key="2">
    <source>
        <dbReference type="EMBL" id="CAK1248519.1"/>
    </source>
</evidence>
<feature type="transmembrane region" description="Helical" evidence="1">
    <location>
        <begin position="12"/>
        <end position="29"/>
    </location>
</feature>
<accession>A0ABM9MY54</accession>
<keyword evidence="1" id="KW-1133">Transmembrane helix</keyword>
<protein>
    <submittedName>
        <fullName evidence="2">Uncharacterized protein</fullName>
    </submittedName>
</protein>
<evidence type="ECO:0000256" key="1">
    <source>
        <dbReference type="SAM" id="Phobius"/>
    </source>
</evidence>
<proteinExistence type="predicted"/>
<sequence>MKKHLGKWDKLYLLIFIVALVFIHFYHGNELLLNIAAGIVFVCGVFVFYSAICIKKDS</sequence>
<organism evidence="2 3">
    <name type="scientific">Fructobacillus evanidus</name>
    <dbReference type="NCBI Taxonomy" id="3064281"/>
    <lineage>
        <taxon>Bacteria</taxon>
        <taxon>Bacillati</taxon>
        <taxon>Bacillota</taxon>
        <taxon>Bacilli</taxon>
        <taxon>Lactobacillales</taxon>
        <taxon>Lactobacillaceae</taxon>
        <taxon>Fructobacillus</taxon>
    </lineage>
</organism>